<accession>A0A382E5A5</accession>
<reference evidence="1" key="1">
    <citation type="submission" date="2018-05" db="EMBL/GenBank/DDBJ databases">
        <authorList>
            <person name="Lanie J.A."/>
            <person name="Ng W.-L."/>
            <person name="Kazmierczak K.M."/>
            <person name="Andrzejewski T.M."/>
            <person name="Davidsen T.M."/>
            <person name="Wayne K.J."/>
            <person name="Tettelin H."/>
            <person name="Glass J.I."/>
            <person name="Rusch D."/>
            <person name="Podicherti R."/>
            <person name="Tsui H.-C.T."/>
            <person name="Winkler M.E."/>
        </authorList>
    </citation>
    <scope>NUCLEOTIDE SEQUENCE</scope>
</reference>
<protein>
    <submittedName>
        <fullName evidence="1">Uncharacterized protein</fullName>
    </submittedName>
</protein>
<gene>
    <name evidence="1" type="ORF">METZ01_LOCUS198654</name>
</gene>
<evidence type="ECO:0000313" key="1">
    <source>
        <dbReference type="EMBL" id="SVB45800.1"/>
    </source>
</evidence>
<name>A0A382E5A5_9ZZZZ</name>
<feature type="non-terminal residue" evidence="1">
    <location>
        <position position="95"/>
    </location>
</feature>
<dbReference type="EMBL" id="UINC01042750">
    <property type="protein sequence ID" value="SVB45800.1"/>
    <property type="molecule type" value="Genomic_DNA"/>
</dbReference>
<proteinExistence type="predicted"/>
<sequence length="95" mass="11043">MRDSVLTVLIEKRSNNIRDIKGIDNPENIVLVHRTVTPDNIKEIIEENIGSQEIAFLDLDIDSYDFELLEAVLRIKKPYIIMAETNEKIPYPIEF</sequence>
<organism evidence="1">
    <name type="scientific">marine metagenome</name>
    <dbReference type="NCBI Taxonomy" id="408172"/>
    <lineage>
        <taxon>unclassified sequences</taxon>
        <taxon>metagenomes</taxon>
        <taxon>ecological metagenomes</taxon>
    </lineage>
</organism>
<dbReference type="AlphaFoldDB" id="A0A382E5A5"/>